<evidence type="ECO:0000256" key="2">
    <source>
        <dbReference type="SAM" id="MobiDB-lite"/>
    </source>
</evidence>
<reference evidence="4 5" key="1">
    <citation type="submission" date="2014-04" db="EMBL/GenBank/DDBJ databases">
        <authorList>
            <consortium name="DOE Joint Genome Institute"/>
            <person name="Kuo A."/>
            <person name="Kohler A."/>
            <person name="Nagy L.G."/>
            <person name="Floudas D."/>
            <person name="Copeland A."/>
            <person name="Barry K.W."/>
            <person name="Cichocki N."/>
            <person name="Veneault-Fourrey C."/>
            <person name="LaButti K."/>
            <person name="Lindquist E.A."/>
            <person name="Lipzen A."/>
            <person name="Lundell T."/>
            <person name="Morin E."/>
            <person name="Murat C."/>
            <person name="Sun H."/>
            <person name="Tunlid A."/>
            <person name="Henrissat B."/>
            <person name="Grigoriev I.V."/>
            <person name="Hibbett D.S."/>
            <person name="Martin F."/>
            <person name="Nordberg H.P."/>
            <person name="Cantor M.N."/>
            <person name="Hua S.X."/>
        </authorList>
    </citation>
    <scope>NUCLEOTIDE SEQUENCE [LARGE SCALE GENOMIC DNA]</scope>
    <source>
        <strain evidence="4 5">LaAM-08-1</strain>
    </source>
</reference>
<sequence length="421" mass="45959">MTTFPDSNPYMSISRPQYSLPRASTGPHFGYSSSRFSVPQLPTPPSSLFQVEDSFHPIPIPPSCAVGITTPLDPLPTNHLHRASSQLNLCSAMPSPSSSFSLSPFPDTDELVDGNAIYHEPLNGFRKAEVHTFLPNPSFAWYQPSPQNYSTQPQQHFLQTDYGAPTTQPYPANPTRELNHLQAALLPTQPGIGSHITASGCAHNLSPTLEDFEKENTFGEAPRSLFTNSVQPEALVSTMSPPCPPFDAAEPVSPPRGPKGLSSAPDQSGFSCTTRPSPTKRSHTQKSRGKACSSKILCRWGNPTEHCGVRVLATSCAVRDHLREYHADVKKRHRQNDGGKKGTKMECLWVGCRRREALDEENPGRHICQSVKAGHVLSLDSDSEGGTLGVLGSNCELCGRSFSRRDAMLRHLKANCNSLPR</sequence>
<feature type="region of interest" description="Disordered" evidence="2">
    <location>
        <begin position="236"/>
        <end position="288"/>
    </location>
</feature>
<keyword evidence="1" id="KW-0479">Metal-binding</keyword>
<dbReference type="STRING" id="1095629.A0A0C9WHZ3"/>
<feature type="compositionally biased region" description="Basic residues" evidence="2">
    <location>
        <begin position="278"/>
        <end position="288"/>
    </location>
</feature>
<evidence type="ECO:0000259" key="3">
    <source>
        <dbReference type="PROSITE" id="PS50157"/>
    </source>
</evidence>
<name>A0A0C9WHZ3_9AGAR</name>
<accession>A0A0C9WHZ3</accession>
<feature type="domain" description="C2H2-type" evidence="3">
    <location>
        <begin position="393"/>
        <end position="420"/>
    </location>
</feature>
<dbReference type="Proteomes" id="UP000054477">
    <property type="component" value="Unassembled WGS sequence"/>
</dbReference>
<feature type="compositionally biased region" description="Polar residues" evidence="2">
    <location>
        <begin position="264"/>
        <end position="277"/>
    </location>
</feature>
<dbReference type="OrthoDB" id="2801792at2759"/>
<protein>
    <recommendedName>
        <fullName evidence="3">C2H2-type domain-containing protein</fullName>
    </recommendedName>
</protein>
<keyword evidence="1" id="KW-0862">Zinc</keyword>
<dbReference type="PROSITE" id="PS50157">
    <property type="entry name" value="ZINC_FINGER_C2H2_2"/>
    <property type="match status" value="1"/>
</dbReference>
<gene>
    <name evidence="4" type="ORF">K443DRAFT_459598</name>
</gene>
<evidence type="ECO:0000313" key="4">
    <source>
        <dbReference type="EMBL" id="KIJ92044.1"/>
    </source>
</evidence>
<keyword evidence="1" id="KW-0863">Zinc-finger</keyword>
<dbReference type="EMBL" id="KN838944">
    <property type="protein sequence ID" value="KIJ92044.1"/>
    <property type="molecule type" value="Genomic_DNA"/>
</dbReference>
<proteinExistence type="predicted"/>
<reference evidence="5" key="2">
    <citation type="submission" date="2015-01" db="EMBL/GenBank/DDBJ databases">
        <title>Evolutionary Origins and Diversification of the Mycorrhizal Mutualists.</title>
        <authorList>
            <consortium name="DOE Joint Genome Institute"/>
            <consortium name="Mycorrhizal Genomics Consortium"/>
            <person name="Kohler A."/>
            <person name="Kuo A."/>
            <person name="Nagy L.G."/>
            <person name="Floudas D."/>
            <person name="Copeland A."/>
            <person name="Barry K.W."/>
            <person name="Cichocki N."/>
            <person name="Veneault-Fourrey C."/>
            <person name="LaButti K."/>
            <person name="Lindquist E.A."/>
            <person name="Lipzen A."/>
            <person name="Lundell T."/>
            <person name="Morin E."/>
            <person name="Murat C."/>
            <person name="Riley R."/>
            <person name="Ohm R."/>
            <person name="Sun H."/>
            <person name="Tunlid A."/>
            <person name="Henrissat B."/>
            <person name="Grigoriev I.V."/>
            <person name="Hibbett D.S."/>
            <person name="Martin F."/>
        </authorList>
    </citation>
    <scope>NUCLEOTIDE SEQUENCE [LARGE SCALE GENOMIC DNA]</scope>
    <source>
        <strain evidence="5">LaAM-08-1</strain>
    </source>
</reference>
<dbReference type="AlphaFoldDB" id="A0A0C9WHZ3"/>
<dbReference type="HOGENOM" id="CLU_041935_0_0_1"/>
<organism evidence="4 5">
    <name type="scientific">Laccaria amethystina LaAM-08-1</name>
    <dbReference type="NCBI Taxonomy" id="1095629"/>
    <lineage>
        <taxon>Eukaryota</taxon>
        <taxon>Fungi</taxon>
        <taxon>Dikarya</taxon>
        <taxon>Basidiomycota</taxon>
        <taxon>Agaricomycotina</taxon>
        <taxon>Agaricomycetes</taxon>
        <taxon>Agaricomycetidae</taxon>
        <taxon>Agaricales</taxon>
        <taxon>Agaricineae</taxon>
        <taxon>Hydnangiaceae</taxon>
        <taxon>Laccaria</taxon>
    </lineage>
</organism>
<dbReference type="InterPro" id="IPR013087">
    <property type="entry name" value="Znf_C2H2_type"/>
</dbReference>
<evidence type="ECO:0000256" key="1">
    <source>
        <dbReference type="PROSITE-ProRule" id="PRU00042"/>
    </source>
</evidence>
<dbReference type="GO" id="GO:0008270">
    <property type="term" value="F:zinc ion binding"/>
    <property type="evidence" value="ECO:0007669"/>
    <property type="project" value="UniProtKB-KW"/>
</dbReference>
<evidence type="ECO:0000313" key="5">
    <source>
        <dbReference type="Proteomes" id="UP000054477"/>
    </source>
</evidence>
<keyword evidence="5" id="KW-1185">Reference proteome</keyword>